<dbReference type="InterPro" id="IPR051697">
    <property type="entry name" value="Patched_domain-protein"/>
</dbReference>
<comment type="similarity">
    <text evidence="2">Belongs to the patched family.</text>
</comment>
<evidence type="ECO:0000256" key="6">
    <source>
        <dbReference type="ARBA" id="ARBA00023180"/>
    </source>
</evidence>
<evidence type="ECO:0000313" key="12">
    <source>
        <dbReference type="EMBL" id="CAF4015288.1"/>
    </source>
</evidence>
<evidence type="ECO:0000256" key="3">
    <source>
        <dbReference type="ARBA" id="ARBA00022692"/>
    </source>
</evidence>
<comment type="subcellular location">
    <subcellularLocation>
        <location evidence="1">Membrane</location>
        <topology evidence="1">Multi-pass membrane protein</topology>
    </subcellularLocation>
</comment>
<dbReference type="Proteomes" id="UP000663829">
    <property type="component" value="Unassembled WGS sequence"/>
</dbReference>
<dbReference type="Pfam" id="PF02460">
    <property type="entry name" value="Patched"/>
    <property type="match status" value="1"/>
</dbReference>
<dbReference type="Proteomes" id="UP000682733">
    <property type="component" value="Unassembled WGS sequence"/>
</dbReference>
<dbReference type="InterPro" id="IPR003392">
    <property type="entry name" value="PTHD_SSD"/>
</dbReference>
<feature type="transmembrane region" description="Helical" evidence="7">
    <location>
        <begin position="57"/>
        <end position="80"/>
    </location>
</feature>
<dbReference type="AlphaFoldDB" id="A0A814ZTD9"/>
<keyword evidence="4 7" id="KW-1133">Transmembrane helix</keyword>
<feature type="domain" description="SSD" evidence="8">
    <location>
        <begin position="350"/>
        <end position="498"/>
    </location>
</feature>
<dbReference type="PROSITE" id="PS50156">
    <property type="entry name" value="SSD"/>
    <property type="match status" value="1"/>
</dbReference>
<feature type="transmembrane region" description="Helical" evidence="7">
    <location>
        <begin position="809"/>
        <end position="831"/>
    </location>
</feature>
<organism evidence="10 13">
    <name type="scientific">Didymodactylos carnosus</name>
    <dbReference type="NCBI Taxonomy" id="1234261"/>
    <lineage>
        <taxon>Eukaryota</taxon>
        <taxon>Metazoa</taxon>
        <taxon>Spiralia</taxon>
        <taxon>Gnathifera</taxon>
        <taxon>Rotifera</taxon>
        <taxon>Eurotatoria</taxon>
        <taxon>Bdelloidea</taxon>
        <taxon>Philodinida</taxon>
        <taxon>Philodinidae</taxon>
        <taxon>Didymodactylos</taxon>
    </lineage>
</organism>
<feature type="transmembrane region" description="Helical" evidence="7">
    <location>
        <begin position="547"/>
        <end position="567"/>
    </location>
</feature>
<feature type="transmembrane region" description="Helical" evidence="7">
    <location>
        <begin position="355"/>
        <end position="378"/>
    </location>
</feature>
<reference evidence="10" key="1">
    <citation type="submission" date="2021-02" db="EMBL/GenBank/DDBJ databases">
        <authorList>
            <person name="Nowell W R."/>
        </authorList>
    </citation>
    <scope>NUCLEOTIDE SEQUENCE</scope>
</reference>
<dbReference type="EMBL" id="CAJOBA010005447">
    <property type="protein sequence ID" value="CAF3743829.1"/>
    <property type="molecule type" value="Genomic_DNA"/>
</dbReference>
<feature type="transmembrane region" description="Helical" evidence="7">
    <location>
        <begin position="328"/>
        <end position="349"/>
    </location>
</feature>
<dbReference type="PANTHER" id="PTHR10796:SF92">
    <property type="entry name" value="PATCHED-RELATED, ISOFORM A"/>
    <property type="match status" value="1"/>
</dbReference>
<keyword evidence="13" id="KW-1185">Reference proteome</keyword>
<comment type="caution">
    <text evidence="10">The sequence shown here is derived from an EMBL/GenBank/DDBJ whole genome shotgun (WGS) entry which is preliminary data.</text>
</comment>
<evidence type="ECO:0000259" key="8">
    <source>
        <dbReference type="PROSITE" id="PS50156"/>
    </source>
</evidence>
<evidence type="ECO:0000256" key="5">
    <source>
        <dbReference type="ARBA" id="ARBA00023136"/>
    </source>
</evidence>
<evidence type="ECO:0000313" key="13">
    <source>
        <dbReference type="Proteomes" id="UP000663829"/>
    </source>
</evidence>
<gene>
    <name evidence="10" type="ORF">GPM918_LOCUS25989</name>
    <name evidence="9" type="ORF">OVA965_LOCUS13175</name>
    <name evidence="12" type="ORF">SRO942_LOCUS26063</name>
    <name evidence="11" type="ORF">TMI583_LOCUS13178</name>
</gene>
<proteinExistence type="inferred from homology"/>
<feature type="transmembrane region" description="Helical" evidence="7">
    <location>
        <begin position="764"/>
        <end position="789"/>
    </location>
</feature>
<keyword evidence="6" id="KW-0325">Glycoprotein</keyword>
<keyword evidence="5 7" id="KW-0472">Membrane</keyword>
<dbReference type="OrthoDB" id="10026952at2759"/>
<sequence>MARSQETTPTMPPIPDPLITDSLSFKNRYTIFKEKLNSNLNSYYDYLFDKYAQILSKYAWCILTLSLFITIILTACLYWAQLHPVDENVLKVKNSIAEHNAQQILDLFGNDSEYRIHQQVKLYPALDIILKRKTTTNGTTNMLVEEVITQMRELDRYIRSVMIVSNNQTYTYSQLCKKELNTNICAVDGGYLLTDKFYKQFSDYIPTGIYYDSGLTGYRNFMFGKNYNVEDLIEDYHDDEDDVNITTILPVKQEEKKIISYAPLFRLRYNLNTINESMKQLALEWEKLIIENLTLVDEKFNQLNIYTSVSTTVNSEISKYARLEAKSIGIMIIVFFLCTCFCVGIEGNWLTSVGYLPLFGIIGYALSTGATFGFLSLCKMSLLEPMTMLALIIGIMDCIRISIVCKEFHLTFCSLTIPLQKLPDDNNSPHSLTKRLKQTLKYSQPPFICTTIILCILYGLIFLISKISSIRIYSMAFCVYLFFNYFVHLTFFLSCLTITCRRINSNRHSLLCLKMSKIKPSTVSSSLSIIITTRFRPYFRSLYTKTFAYFICLLTIVLFFYSLVTVFKIDTRLVDSQFIPVQSHSLHSYMSSLEKDFDIGPVIMFTIPSALDYKNETIQRIQMIIEQCRNGMSTNDFNLFWYNWLDTNSQDQLTSSGGHNLSKISSLSTNNILLANDILLTNGTIQASRFYCQFKTIQGRRSDILTMDNMYRYSRQSEIPGLFPYSLVFSHYETLTLIITFHYVCLLSTLFTCLYLFHSLTINFANVFILFIVPGIFVDCFIHYGYRYLRKTNGENIKSRQCLFGYDRIFLSLFISLFVLIFFQIQSYTFIVLRNILFYYVVLTFIHLNIFLPLWLHLCKPRMAKTVSTTVATIEIPTMINGSGQHTALKLNSDLENGKPHQNVPITCKTDNH</sequence>
<feature type="transmembrane region" description="Helical" evidence="7">
    <location>
        <begin position="837"/>
        <end position="856"/>
    </location>
</feature>
<feature type="transmembrane region" description="Helical" evidence="7">
    <location>
        <begin position="445"/>
        <end position="464"/>
    </location>
</feature>
<dbReference type="EMBL" id="CAJOBC010013289">
    <property type="protein sequence ID" value="CAF4015288.1"/>
    <property type="molecule type" value="Genomic_DNA"/>
</dbReference>
<dbReference type="Proteomes" id="UP000681722">
    <property type="component" value="Unassembled WGS sequence"/>
</dbReference>
<evidence type="ECO:0000313" key="9">
    <source>
        <dbReference type="EMBL" id="CAF0972507.1"/>
    </source>
</evidence>
<dbReference type="EMBL" id="CAJNOK010005441">
    <property type="protein sequence ID" value="CAF0972507.1"/>
    <property type="molecule type" value="Genomic_DNA"/>
</dbReference>
<accession>A0A814ZTD9</accession>
<evidence type="ECO:0000313" key="11">
    <source>
        <dbReference type="EMBL" id="CAF3743829.1"/>
    </source>
</evidence>
<evidence type="ECO:0000256" key="4">
    <source>
        <dbReference type="ARBA" id="ARBA00022989"/>
    </source>
</evidence>
<evidence type="ECO:0000256" key="7">
    <source>
        <dbReference type="SAM" id="Phobius"/>
    </source>
</evidence>
<evidence type="ECO:0000256" key="1">
    <source>
        <dbReference type="ARBA" id="ARBA00004141"/>
    </source>
</evidence>
<dbReference type="PANTHER" id="PTHR10796">
    <property type="entry name" value="PATCHED-RELATED"/>
    <property type="match status" value="1"/>
</dbReference>
<protein>
    <recommendedName>
        <fullName evidence="8">SSD domain-containing protein</fullName>
    </recommendedName>
</protein>
<feature type="transmembrane region" description="Helical" evidence="7">
    <location>
        <begin position="735"/>
        <end position="758"/>
    </location>
</feature>
<evidence type="ECO:0000313" key="10">
    <source>
        <dbReference type="EMBL" id="CAF1248013.1"/>
    </source>
</evidence>
<dbReference type="GO" id="GO:0016020">
    <property type="term" value="C:membrane"/>
    <property type="evidence" value="ECO:0007669"/>
    <property type="project" value="UniProtKB-SubCell"/>
</dbReference>
<keyword evidence="3 7" id="KW-0812">Transmembrane</keyword>
<name>A0A814ZTD9_9BILA</name>
<evidence type="ECO:0000256" key="2">
    <source>
        <dbReference type="ARBA" id="ARBA00005585"/>
    </source>
</evidence>
<dbReference type="Proteomes" id="UP000677228">
    <property type="component" value="Unassembled WGS sequence"/>
</dbReference>
<dbReference type="EMBL" id="CAJNOQ010010294">
    <property type="protein sequence ID" value="CAF1248013.1"/>
    <property type="molecule type" value="Genomic_DNA"/>
</dbReference>
<feature type="transmembrane region" description="Helical" evidence="7">
    <location>
        <begin position="470"/>
        <end position="498"/>
    </location>
</feature>
<dbReference type="InterPro" id="IPR000731">
    <property type="entry name" value="SSD"/>
</dbReference>